<dbReference type="GO" id="GO:0006633">
    <property type="term" value="P:fatty acid biosynthetic process"/>
    <property type="evidence" value="ECO:0007669"/>
    <property type="project" value="UniProtKB-KW"/>
</dbReference>
<dbReference type="EMBL" id="CAFBQU010000002">
    <property type="protein sequence ID" value="CAB5058774.1"/>
    <property type="molecule type" value="Genomic_DNA"/>
</dbReference>
<evidence type="ECO:0000313" key="21">
    <source>
        <dbReference type="EMBL" id="CAB5009639.1"/>
    </source>
</evidence>
<evidence type="ECO:0000256" key="12">
    <source>
        <dbReference type="ARBA" id="ARBA00038622"/>
    </source>
</evidence>
<dbReference type="FunFam" id="3.40.50.720:FF:000084">
    <property type="entry name" value="Short-chain dehydrogenase reductase"/>
    <property type="match status" value="1"/>
</dbReference>
<keyword evidence="7" id="KW-0560">Oxidoreductase</keyword>
<evidence type="ECO:0000256" key="2">
    <source>
        <dbReference type="ARBA" id="ARBA00005189"/>
    </source>
</evidence>
<comment type="function">
    <text evidence="11">Participates in chain elongation of fatty acids. Catalyzes the reduction of trans-2-enoyl-CoAs of varying chain lengths from 6:1 to 16:1, having maximum activity with 10:1 CoA. Has no 2,4-dienoyl-CoA reductase activity.</text>
</comment>
<evidence type="ECO:0000256" key="18">
    <source>
        <dbReference type="ARBA" id="ARBA00049251"/>
    </source>
</evidence>
<gene>
    <name evidence="21" type="ORF">UFOPK4098_00207</name>
    <name evidence="22" type="ORF">UFOPK4347_00139</name>
</gene>
<evidence type="ECO:0000256" key="16">
    <source>
        <dbReference type="ARBA" id="ARBA00048686"/>
    </source>
</evidence>
<evidence type="ECO:0000256" key="13">
    <source>
        <dbReference type="ARBA" id="ARBA00038849"/>
    </source>
</evidence>
<dbReference type="EC" id="1.3.1.38" evidence="13"/>
<evidence type="ECO:0000256" key="19">
    <source>
        <dbReference type="ARBA" id="ARBA00049386"/>
    </source>
</evidence>
<comment type="pathway">
    <text evidence="2">Lipid metabolism.</text>
</comment>
<accession>A0A6J7TXF3</accession>
<evidence type="ECO:0000256" key="17">
    <source>
        <dbReference type="ARBA" id="ARBA00049108"/>
    </source>
</evidence>
<comment type="subunit">
    <text evidence="12">Interacts with PEX5, probably required to target it into peroxisomes.</text>
</comment>
<comment type="catalytic activity">
    <reaction evidence="20">
        <text>(2E)-octenoyl-CoA + NADPH + H(+) = octanoyl-CoA + NADP(+)</text>
        <dbReference type="Rhea" id="RHEA:44952"/>
        <dbReference type="ChEBI" id="CHEBI:15378"/>
        <dbReference type="ChEBI" id="CHEBI:57386"/>
        <dbReference type="ChEBI" id="CHEBI:57783"/>
        <dbReference type="ChEBI" id="CHEBI:58349"/>
        <dbReference type="ChEBI" id="CHEBI:62242"/>
    </reaction>
    <physiologicalReaction direction="left-to-right" evidence="20">
        <dbReference type="Rhea" id="RHEA:44953"/>
    </physiologicalReaction>
</comment>
<evidence type="ECO:0000256" key="6">
    <source>
        <dbReference type="ARBA" id="ARBA00022857"/>
    </source>
</evidence>
<dbReference type="SUPFAM" id="SSF51735">
    <property type="entry name" value="NAD(P)-binding Rossmann-fold domains"/>
    <property type="match status" value="1"/>
</dbReference>
<proteinExistence type="predicted"/>
<comment type="subcellular location">
    <subcellularLocation>
        <location evidence="1">Peroxisome</location>
    </subcellularLocation>
</comment>
<sequence>MTSTPLSAAETFAPGLFNGRTVLVTGGGRGIGRATALGFAQLGADVALAARDADNLAKTHADIEALGVRCISQVCDIRNTESVESLRDMVMSSFTKLDFLINNAGGQFPARPSEISDRGFRAVVDLNLHGTWNMLSRFVPDLIAGGDGSIVNVVHNQVGDRGAPLFLHSGAARAGVVNMTKTTALYLAHRGVTVNALAPGPVDTQGFREEEVANISPDVVEYTKRIIRDTPIQRLQSPDETAAHILFLCSPAARSLTGQLLIADAGNAMGNQNAVYSPDMQW</sequence>
<evidence type="ECO:0000256" key="8">
    <source>
        <dbReference type="ARBA" id="ARBA00023098"/>
    </source>
</evidence>
<keyword evidence="5" id="KW-0276">Fatty acid metabolism</keyword>
<evidence type="ECO:0000256" key="15">
    <source>
        <dbReference type="ARBA" id="ARBA00047570"/>
    </source>
</evidence>
<keyword evidence="8" id="KW-0443">Lipid metabolism</keyword>
<evidence type="ECO:0000256" key="3">
    <source>
        <dbReference type="ARBA" id="ARBA00022516"/>
    </source>
</evidence>
<comment type="catalytic activity">
    <reaction evidence="16">
        <text>(2E)-tetradecenoyl-CoA + NADPH + H(+) = tetradecanoyl-CoA + NADP(+)</text>
        <dbReference type="Rhea" id="RHEA:44968"/>
        <dbReference type="ChEBI" id="CHEBI:15378"/>
        <dbReference type="ChEBI" id="CHEBI:57385"/>
        <dbReference type="ChEBI" id="CHEBI:57783"/>
        <dbReference type="ChEBI" id="CHEBI:58349"/>
        <dbReference type="ChEBI" id="CHEBI:61405"/>
    </reaction>
    <physiologicalReaction direction="left-to-right" evidence="16">
        <dbReference type="Rhea" id="RHEA:44969"/>
    </physiologicalReaction>
</comment>
<dbReference type="GO" id="GO:0019166">
    <property type="term" value="F:trans-2-enoyl-CoA reductase (NADPH) activity"/>
    <property type="evidence" value="ECO:0007669"/>
    <property type="project" value="UniProtKB-EC"/>
</dbReference>
<evidence type="ECO:0000256" key="11">
    <source>
        <dbReference type="ARBA" id="ARBA00037124"/>
    </source>
</evidence>
<protein>
    <recommendedName>
        <fullName evidence="14">Peroxisomal trans-2-enoyl-CoA reductase</fullName>
        <ecNumber evidence="13">1.3.1.38</ecNumber>
    </recommendedName>
</protein>
<comment type="catalytic activity">
    <reaction evidence="15">
        <text>(2E)-dodecenoyl-CoA + NADPH + H(+) = dodecanoyl-CoA + NADP(+)</text>
        <dbReference type="Rhea" id="RHEA:44964"/>
        <dbReference type="ChEBI" id="CHEBI:15378"/>
        <dbReference type="ChEBI" id="CHEBI:57330"/>
        <dbReference type="ChEBI" id="CHEBI:57375"/>
        <dbReference type="ChEBI" id="CHEBI:57783"/>
        <dbReference type="ChEBI" id="CHEBI:58349"/>
    </reaction>
    <physiologicalReaction direction="left-to-right" evidence="15">
        <dbReference type="Rhea" id="RHEA:44965"/>
    </physiologicalReaction>
</comment>
<evidence type="ECO:0000313" key="22">
    <source>
        <dbReference type="EMBL" id="CAB5058774.1"/>
    </source>
</evidence>
<comment type="catalytic activity">
    <reaction evidence="17">
        <text>(2E)-hexenoyl-CoA + NADPH + H(+) = hexanoyl-CoA + NADP(+)</text>
        <dbReference type="Rhea" id="RHEA:44956"/>
        <dbReference type="ChEBI" id="CHEBI:15378"/>
        <dbReference type="ChEBI" id="CHEBI:57783"/>
        <dbReference type="ChEBI" id="CHEBI:58349"/>
        <dbReference type="ChEBI" id="CHEBI:62077"/>
        <dbReference type="ChEBI" id="CHEBI:62620"/>
    </reaction>
    <physiologicalReaction direction="left-to-right" evidence="17">
        <dbReference type="Rhea" id="RHEA:44957"/>
    </physiologicalReaction>
</comment>
<dbReference type="InterPro" id="IPR052388">
    <property type="entry name" value="Peroxisomal_t2-enoyl-CoA_red"/>
</dbReference>
<organism evidence="22">
    <name type="scientific">freshwater metagenome</name>
    <dbReference type="NCBI Taxonomy" id="449393"/>
    <lineage>
        <taxon>unclassified sequences</taxon>
        <taxon>metagenomes</taxon>
        <taxon>ecological metagenomes</taxon>
    </lineage>
</organism>
<dbReference type="PANTHER" id="PTHR24317:SF7">
    <property type="entry name" value="PEROXISOMAL TRANS-2-ENOYL-COA REDUCTASE"/>
    <property type="match status" value="1"/>
</dbReference>
<dbReference type="Pfam" id="PF13561">
    <property type="entry name" value="adh_short_C2"/>
    <property type="match status" value="1"/>
</dbReference>
<evidence type="ECO:0000256" key="1">
    <source>
        <dbReference type="ARBA" id="ARBA00004275"/>
    </source>
</evidence>
<dbReference type="InterPro" id="IPR002347">
    <property type="entry name" value="SDR_fam"/>
</dbReference>
<name>A0A6J7TXF3_9ZZZZ</name>
<evidence type="ECO:0000256" key="14">
    <source>
        <dbReference type="ARBA" id="ARBA00041063"/>
    </source>
</evidence>
<keyword evidence="6" id="KW-0521">NADP</keyword>
<comment type="catalytic activity">
    <reaction evidence="18">
        <text>a (2E)-enoyl-CoA + NADPH + H(+) = a 2,3-saturated acyl-CoA + NADP(+)</text>
        <dbReference type="Rhea" id="RHEA:33763"/>
        <dbReference type="ChEBI" id="CHEBI:15378"/>
        <dbReference type="ChEBI" id="CHEBI:57783"/>
        <dbReference type="ChEBI" id="CHEBI:58349"/>
        <dbReference type="ChEBI" id="CHEBI:58856"/>
        <dbReference type="ChEBI" id="CHEBI:65111"/>
        <dbReference type="EC" id="1.3.1.38"/>
    </reaction>
    <physiologicalReaction direction="left-to-right" evidence="18">
        <dbReference type="Rhea" id="RHEA:33764"/>
    </physiologicalReaction>
</comment>
<keyword evidence="3" id="KW-0444">Lipid biosynthesis</keyword>
<evidence type="ECO:0000256" key="4">
    <source>
        <dbReference type="ARBA" id="ARBA00022553"/>
    </source>
</evidence>
<reference evidence="22" key="1">
    <citation type="submission" date="2020-05" db="EMBL/GenBank/DDBJ databases">
        <authorList>
            <person name="Chiriac C."/>
            <person name="Salcher M."/>
            <person name="Ghai R."/>
            <person name="Kavagutti S V."/>
        </authorList>
    </citation>
    <scope>NUCLEOTIDE SEQUENCE</scope>
</reference>
<evidence type="ECO:0000256" key="10">
    <source>
        <dbReference type="ARBA" id="ARBA00023160"/>
    </source>
</evidence>
<dbReference type="EMBL" id="CAFBPN010000004">
    <property type="protein sequence ID" value="CAB5009639.1"/>
    <property type="molecule type" value="Genomic_DNA"/>
</dbReference>
<dbReference type="AlphaFoldDB" id="A0A6J7TXF3"/>
<dbReference type="GO" id="GO:0005777">
    <property type="term" value="C:peroxisome"/>
    <property type="evidence" value="ECO:0007669"/>
    <property type="project" value="UniProtKB-SubCell"/>
</dbReference>
<dbReference type="Gene3D" id="3.40.50.720">
    <property type="entry name" value="NAD(P)-binding Rossmann-like Domain"/>
    <property type="match status" value="1"/>
</dbReference>
<dbReference type="InterPro" id="IPR036291">
    <property type="entry name" value="NAD(P)-bd_dom_sf"/>
</dbReference>
<keyword evidence="10" id="KW-0275">Fatty acid biosynthesis</keyword>
<dbReference type="PRINTS" id="PR00081">
    <property type="entry name" value="GDHRDH"/>
</dbReference>
<dbReference type="PANTHER" id="PTHR24317">
    <property type="entry name" value="PEROXISOMAL TRANS-2-ENOYL-COA REDUCTASE"/>
    <property type="match status" value="1"/>
</dbReference>
<evidence type="ECO:0000256" key="20">
    <source>
        <dbReference type="ARBA" id="ARBA00049559"/>
    </source>
</evidence>
<evidence type="ECO:0000256" key="5">
    <source>
        <dbReference type="ARBA" id="ARBA00022832"/>
    </source>
</evidence>
<evidence type="ECO:0000256" key="9">
    <source>
        <dbReference type="ARBA" id="ARBA00023140"/>
    </source>
</evidence>
<keyword evidence="9" id="KW-0576">Peroxisome</keyword>
<comment type="catalytic activity">
    <reaction evidence="19">
        <text>(2E)-decenoyl-CoA + NADPH + H(+) = decanoyl-CoA + NADP(+)</text>
        <dbReference type="Rhea" id="RHEA:44960"/>
        <dbReference type="ChEBI" id="CHEBI:15378"/>
        <dbReference type="ChEBI" id="CHEBI:57783"/>
        <dbReference type="ChEBI" id="CHEBI:58349"/>
        <dbReference type="ChEBI" id="CHEBI:61406"/>
        <dbReference type="ChEBI" id="CHEBI:61430"/>
    </reaction>
    <physiologicalReaction direction="left-to-right" evidence="19">
        <dbReference type="Rhea" id="RHEA:44961"/>
    </physiologicalReaction>
</comment>
<keyword evidence="4" id="KW-0597">Phosphoprotein</keyword>
<evidence type="ECO:0000256" key="7">
    <source>
        <dbReference type="ARBA" id="ARBA00023002"/>
    </source>
</evidence>